<evidence type="ECO:0000313" key="5">
    <source>
        <dbReference type="EMBL" id="MBM7416862.1"/>
    </source>
</evidence>
<dbReference type="Pfam" id="PF00106">
    <property type="entry name" value="adh_short"/>
    <property type="match status" value="1"/>
</dbReference>
<dbReference type="PROSITE" id="PS00061">
    <property type="entry name" value="ADH_SHORT"/>
    <property type="match status" value="1"/>
</dbReference>
<dbReference type="PANTHER" id="PTHR24322">
    <property type="entry name" value="PKSB"/>
    <property type="match status" value="1"/>
</dbReference>
<comment type="caution">
    <text evidence="5">The sequence shown here is derived from an EMBL/GenBank/DDBJ whole genome shotgun (WGS) entry which is preliminary data.</text>
</comment>
<feature type="domain" description="Ketoreductase" evidence="4">
    <location>
        <begin position="8"/>
        <end position="183"/>
    </location>
</feature>
<dbReference type="PRINTS" id="PR00080">
    <property type="entry name" value="SDRFAMILY"/>
</dbReference>
<dbReference type="InterPro" id="IPR036291">
    <property type="entry name" value="NAD(P)-bd_dom_sf"/>
</dbReference>
<evidence type="ECO:0000313" key="6">
    <source>
        <dbReference type="Proteomes" id="UP000703038"/>
    </source>
</evidence>
<comment type="similarity">
    <text evidence="1 3">Belongs to the short-chain dehydrogenases/reductases (SDR) family.</text>
</comment>
<dbReference type="InterPro" id="IPR002347">
    <property type="entry name" value="SDR_fam"/>
</dbReference>
<organism evidence="5 6">
    <name type="scientific">Rhodococcoides corynebacterioides</name>
    <dbReference type="NCBI Taxonomy" id="53972"/>
    <lineage>
        <taxon>Bacteria</taxon>
        <taxon>Bacillati</taxon>
        <taxon>Actinomycetota</taxon>
        <taxon>Actinomycetes</taxon>
        <taxon>Mycobacteriales</taxon>
        <taxon>Nocardiaceae</taxon>
        <taxon>Rhodococcoides</taxon>
    </lineage>
</organism>
<dbReference type="InterPro" id="IPR057326">
    <property type="entry name" value="KR_dom"/>
</dbReference>
<accession>A0ABS2KY55</accession>
<evidence type="ECO:0000256" key="1">
    <source>
        <dbReference type="ARBA" id="ARBA00006484"/>
    </source>
</evidence>
<protein>
    <submittedName>
        <fullName evidence="5">NAD(P)-dependent dehydrogenase (Short-subunit alcohol dehydrogenase family)</fullName>
    </submittedName>
</protein>
<keyword evidence="2" id="KW-0560">Oxidoreductase</keyword>
<dbReference type="Gene3D" id="3.40.50.720">
    <property type="entry name" value="NAD(P)-binding Rossmann-like Domain"/>
    <property type="match status" value="1"/>
</dbReference>
<dbReference type="SUPFAM" id="SSF51735">
    <property type="entry name" value="NAD(P)-binding Rossmann-fold domains"/>
    <property type="match status" value="1"/>
</dbReference>
<name>A0ABS2KY55_9NOCA</name>
<evidence type="ECO:0000256" key="3">
    <source>
        <dbReference type="RuleBase" id="RU000363"/>
    </source>
</evidence>
<dbReference type="PRINTS" id="PR00081">
    <property type="entry name" value="GDHRDH"/>
</dbReference>
<evidence type="ECO:0000259" key="4">
    <source>
        <dbReference type="SMART" id="SM00822"/>
    </source>
</evidence>
<sequence>MTGSLQGRVIAITGGARGIGLATARALVAAGARVAIGDVDADALAAGAESARVHLYGALDVTDPASFDAFLDRVERELGPVDVLVNNAGIMPVGALTDEPDAVARRIMDVNVHGVIIGTKSALHRMVPRRRGHVVSIASMAGETVAPGLATYCASKSAVIAFTEAARVEYRSSGVEFSLVLPWFVNTELTAGTRDVPFMKKAEPEDIAQAVVRLVEKPRPKVRIPASAGAIVVSQRFMPRRLGEFVSRRFGSEQIFLGDVDAERRRAYEDRARGQSSAPESTR</sequence>
<gene>
    <name evidence="5" type="ORF">JOE42_003595</name>
</gene>
<dbReference type="PANTHER" id="PTHR24322:SF736">
    <property type="entry name" value="RETINOL DEHYDROGENASE 10"/>
    <property type="match status" value="1"/>
</dbReference>
<dbReference type="EMBL" id="JAFBBK010000001">
    <property type="protein sequence ID" value="MBM7416862.1"/>
    <property type="molecule type" value="Genomic_DNA"/>
</dbReference>
<dbReference type="RefSeq" id="WP_204869576.1">
    <property type="nucleotide sequence ID" value="NZ_JAFBBK010000001.1"/>
</dbReference>
<dbReference type="SMART" id="SM00822">
    <property type="entry name" value="PKS_KR"/>
    <property type="match status" value="1"/>
</dbReference>
<evidence type="ECO:0000256" key="2">
    <source>
        <dbReference type="ARBA" id="ARBA00023002"/>
    </source>
</evidence>
<keyword evidence="6" id="KW-1185">Reference proteome</keyword>
<dbReference type="NCBIfam" id="NF005878">
    <property type="entry name" value="PRK07825.1"/>
    <property type="match status" value="1"/>
</dbReference>
<proteinExistence type="inferred from homology"/>
<dbReference type="CDD" id="cd05233">
    <property type="entry name" value="SDR_c"/>
    <property type="match status" value="1"/>
</dbReference>
<dbReference type="InterPro" id="IPR020904">
    <property type="entry name" value="Sc_DH/Rdtase_CS"/>
</dbReference>
<reference evidence="5 6" key="1">
    <citation type="submission" date="2021-01" db="EMBL/GenBank/DDBJ databases">
        <title>Genomics of switchgrass bacterial isolates.</title>
        <authorList>
            <person name="Shade A."/>
        </authorList>
    </citation>
    <scope>NUCLEOTIDE SEQUENCE [LARGE SCALE GENOMIC DNA]</scope>
    <source>
        <strain evidence="5 6">PvP111</strain>
    </source>
</reference>
<dbReference type="Proteomes" id="UP000703038">
    <property type="component" value="Unassembled WGS sequence"/>
</dbReference>